<dbReference type="KEGG" id="pco:PHACADRAFT_261041"/>
<dbReference type="SUPFAM" id="SSF54695">
    <property type="entry name" value="POZ domain"/>
    <property type="match status" value="1"/>
</dbReference>
<protein>
    <recommendedName>
        <fullName evidence="1">BTB domain-containing protein</fullName>
    </recommendedName>
</protein>
<dbReference type="InParanoid" id="K5W0Y4"/>
<dbReference type="Proteomes" id="UP000008370">
    <property type="component" value="Unassembled WGS sequence"/>
</dbReference>
<dbReference type="RefSeq" id="XP_007398887.1">
    <property type="nucleotide sequence ID" value="XM_007398825.1"/>
</dbReference>
<evidence type="ECO:0000313" key="3">
    <source>
        <dbReference type="Proteomes" id="UP000008370"/>
    </source>
</evidence>
<accession>K5W0Y4</accession>
<dbReference type="STRING" id="650164.K5W0Y4"/>
<dbReference type="InterPro" id="IPR011333">
    <property type="entry name" value="SKP1/BTB/POZ_sf"/>
</dbReference>
<dbReference type="EMBL" id="JH930475">
    <property type="protein sequence ID" value="EKM52544.1"/>
    <property type="molecule type" value="Genomic_DNA"/>
</dbReference>
<dbReference type="AlphaFoldDB" id="K5W0Y4"/>
<dbReference type="Gene3D" id="3.30.710.10">
    <property type="entry name" value="Potassium Channel Kv1.1, Chain A"/>
    <property type="match status" value="1"/>
</dbReference>
<evidence type="ECO:0000259" key="1">
    <source>
        <dbReference type="SMART" id="SM00225"/>
    </source>
</evidence>
<dbReference type="HOGENOM" id="CLU_034203_2_1_1"/>
<evidence type="ECO:0000313" key="2">
    <source>
        <dbReference type="EMBL" id="EKM52544.1"/>
    </source>
</evidence>
<sequence length="450" mass="49500">MFSLVQPPKEVSAELDRIDVSEDSTTLEILMRLCYPVNQPKISDWSLLGKVLGAAMKYQMEIIADLLKVALRSFIDGKPLRCFTVACQLQLEEEAELAAKAWKTQAKSLTDTSKSFASTFAGGTYIPEMSTMSSAAYFRLLQYLRGGKLTKFTTTPKRSGPHSSLRAPQSALTISDEDCILRSIGGEAFPAHSVVLRVAYAGKLLETATTYDTENGSMREVPVDLDSSTLRAMLKFCYPMSHVASLDLSDVVRVFEGAGKYGMQEIADAAKQQIMKSVETRPLSVYLLAGLNGWVEEAQEAARRSVLRGLRDTYVPEMEEVPAPVYHALLEFQHRSRSIATDIVATHAPNAPTWLSVSANHLQTLPIAPSLPLVEEMILGSGVGGQYECHTCDTSYFSAFIASRCPTCYTGDNSRMSAVLEESAAMEREIRDALAQLPLYLQHQVTPRSD</sequence>
<organism evidence="2 3">
    <name type="scientific">Phanerochaete carnosa (strain HHB-10118-sp)</name>
    <name type="common">White-rot fungus</name>
    <name type="synonym">Peniophora carnosa</name>
    <dbReference type="NCBI Taxonomy" id="650164"/>
    <lineage>
        <taxon>Eukaryota</taxon>
        <taxon>Fungi</taxon>
        <taxon>Dikarya</taxon>
        <taxon>Basidiomycota</taxon>
        <taxon>Agaricomycotina</taxon>
        <taxon>Agaricomycetes</taxon>
        <taxon>Polyporales</taxon>
        <taxon>Phanerochaetaceae</taxon>
        <taxon>Phanerochaete</taxon>
    </lineage>
</organism>
<dbReference type="Pfam" id="PF00651">
    <property type="entry name" value="BTB"/>
    <property type="match status" value="1"/>
</dbReference>
<proteinExistence type="predicted"/>
<dbReference type="CDD" id="cd18186">
    <property type="entry name" value="BTB_POZ_ZBTB_KLHL-like"/>
    <property type="match status" value="1"/>
</dbReference>
<name>K5W0Y4_PHACS</name>
<dbReference type="OrthoDB" id="3164835at2759"/>
<dbReference type="InterPro" id="IPR000210">
    <property type="entry name" value="BTB/POZ_dom"/>
</dbReference>
<feature type="domain" description="BTB" evidence="1">
    <location>
        <begin position="177"/>
        <end position="278"/>
    </location>
</feature>
<dbReference type="SMART" id="SM00225">
    <property type="entry name" value="BTB"/>
    <property type="match status" value="1"/>
</dbReference>
<dbReference type="GeneID" id="18917875"/>
<reference evidence="2 3" key="1">
    <citation type="journal article" date="2012" name="BMC Genomics">
        <title>Comparative genomics of the white-rot fungi, Phanerochaete carnosa and P. chrysosporium, to elucidate the genetic basis of the distinct wood types they colonize.</title>
        <authorList>
            <person name="Suzuki H."/>
            <person name="MacDonald J."/>
            <person name="Syed K."/>
            <person name="Salamov A."/>
            <person name="Hori C."/>
            <person name="Aerts A."/>
            <person name="Henrissat B."/>
            <person name="Wiebenga A."/>
            <person name="vanKuyk P.A."/>
            <person name="Barry K."/>
            <person name="Lindquist E."/>
            <person name="LaButti K."/>
            <person name="Lapidus A."/>
            <person name="Lucas S."/>
            <person name="Coutinho P."/>
            <person name="Gong Y."/>
            <person name="Samejima M."/>
            <person name="Mahadevan R."/>
            <person name="Abou-Zaid M."/>
            <person name="de Vries R.P."/>
            <person name="Igarashi K."/>
            <person name="Yadav J.S."/>
            <person name="Grigoriev I.V."/>
            <person name="Master E.R."/>
        </authorList>
    </citation>
    <scope>NUCLEOTIDE SEQUENCE [LARGE SCALE GENOMIC DNA]</scope>
    <source>
        <strain evidence="2 3">HHB-10118-sp</strain>
    </source>
</reference>
<gene>
    <name evidence="2" type="ORF">PHACADRAFT_261041</name>
</gene>
<keyword evidence="3" id="KW-1185">Reference proteome</keyword>